<keyword evidence="2" id="KW-1185">Reference proteome</keyword>
<evidence type="ECO:0000313" key="2">
    <source>
        <dbReference type="Proteomes" id="UP000366945"/>
    </source>
</evidence>
<protein>
    <submittedName>
        <fullName evidence="1">Uncharacterized protein</fullName>
    </submittedName>
</protein>
<sequence>MGQILNFVSVACGFAPWFDWLDWFDLPDGFGFFDWLV</sequence>
<name>A0A5E4TDU6_9BURK</name>
<gene>
    <name evidence="1" type="ORF">PPN31114_01353</name>
</gene>
<accession>A0A5E4TDU6</accession>
<organism evidence="1 2">
    <name type="scientific">Pandoraea pneumonica</name>
    <dbReference type="NCBI Taxonomy" id="2508299"/>
    <lineage>
        <taxon>Bacteria</taxon>
        <taxon>Pseudomonadati</taxon>
        <taxon>Pseudomonadota</taxon>
        <taxon>Betaproteobacteria</taxon>
        <taxon>Burkholderiales</taxon>
        <taxon>Burkholderiaceae</taxon>
        <taxon>Pandoraea</taxon>
    </lineage>
</organism>
<evidence type="ECO:0000313" key="1">
    <source>
        <dbReference type="EMBL" id="VVD85123.1"/>
    </source>
</evidence>
<proteinExistence type="predicted"/>
<dbReference type="EMBL" id="CABPSK010000001">
    <property type="protein sequence ID" value="VVD85123.1"/>
    <property type="molecule type" value="Genomic_DNA"/>
</dbReference>
<dbReference type="Proteomes" id="UP000366945">
    <property type="component" value="Unassembled WGS sequence"/>
</dbReference>
<reference evidence="1 2" key="1">
    <citation type="submission" date="2019-08" db="EMBL/GenBank/DDBJ databases">
        <authorList>
            <person name="Peeters C."/>
        </authorList>
    </citation>
    <scope>NUCLEOTIDE SEQUENCE [LARGE SCALE GENOMIC DNA]</scope>
    <source>
        <strain evidence="1 2">LMG 31114</strain>
    </source>
</reference>
<dbReference type="AlphaFoldDB" id="A0A5E4TDU6"/>